<dbReference type="RefSeq" id="WP_273704881.1">
    <property type="nucleotide sequence ID" value="NZ_JDST02000119.1"/>
</dbReference>
<evidence type="ECO:0000313" key="2">
    <source>
        <dbReference type="EMBL" id="KFB74886.1"/>
    </source>
</evidence>
<gene>
    <name evidence="2" type="ORF">AW06_004154</name>
</gene>
<comment type="caution">
    <text evidence="2">The sequence shown here is derived from an EMBL/GenBank/DDBJ whole genome shotgun (WGS) entry which is preliminary data.</text>
</comment>
<dbReference type="Proteomes" id="UP000021315">
    <property type="component" value="Unassembled WGS sequence"/>
</dbReference>
<dbReference type="Gene3D" id="1.25.40.20">
    <property type="entry name" value="Ankyrin repeat-containing domain"/>
    <property type="match status" value="1"/>
</dbReference>
<dbReference type="SUPFAM" id="SSF48403">
    <property type="entry name" value="Ankyrin repeat"/>
    <property type="match status" value="1"/>
</dbReference>
<name>A0A080M198_9PROT</name>
<proteinExistence type="predicted"/>
<keyword evidence="3" id="KW-1185">Reference proteome</keyword>
<dbReference type="InterPro" id="IPR036770">
    <property type="entry name" value="Ankyrin_rpt-contain_sf"/>
</dbReference>
<protein>
    <submittedName>
        <fullName evidence="2">Ankyrin repeats (3 copies)</fullName>
    </submittedName>
</protein>
<dbReference type="STRING" id="1453999.AW06_004154"/>
<evidence type="ECO:0000313" key="3">
    <source>
        <dbReference type="Proteomes" id="UP000021315"/>
    </source>
</evidence>
<accession>A0A080M198</accession>
<dbReference type="PROSITE" id="PS50297">
    <property type="entry name" value="ANK_REP_REGION"/>
    <property type="match status" value="1"/>
</dbReference>
<dbReference type="InterPro" id="IPR002110">
    <property type="entry name" value="Ankyrin_rpt"/>
</dbReference>
<dbReference type="PROSITE" id="PS50088">
    <property type="entry name" value="ANK_REPEAT"/>
    <property type="match status" value="1"/>
</dbReference>
<organism evidence="2 3">
    <name type="scientific">Candidatus Accumulibacter cognatus</name>
    <dbReference type="NCBI Taxonomy" id="2954383"/>
    <lineage>
        <taxon>Bacteria</taxon>
        <taxon>Pseudomonadati</taxon>
        <taxon>Pseudomonadota</taxon>
        <taxon>Betaproteobacteria</taxon>
        <taxon>Candidatus Accumulibacter</taxon>
    </lineage>
</organism>
<dbReference type="AlphaFoldDB" id="A0A080M198"/>
<evidence type="ECO:0000256" key="1">
    <source>
        <dbReference type="PROSITE-ProRule" id="PRU00023"/>
    </source>
</evidence>
<dbReference type="EMBL" id="JDST02000119">
    <property type="protein sequence ID" value="KFB74886.1"/>
    <property type="molecule type" value="Genomic_DNA"/>
</dbReference>
<sequence>MPVPWPVFEETKVIELLVKVFREQAPGAKWKQQLYEYATCHDEPQLAEWLACETRFEPAKYFSQQRATFGRKTYIPYFAHHFKDILRQCEQYGIDHRLPMNQAPLMAAAVTGNVPLVEALLERGANREAVDHYGYNALHWALREAFRDARFAGGPLAALYELLAPASIDVNTGDRLVRIDRHLSEYFIFQTLWVLFKSRFTHWQRRANGAFDTQAILGAWQHLPANIVRPERNKRQHLSGVLARNEIHRDYAYNRALFMRVAQGWYQFNP</sequence>
<dbReference type="Pfam" id="PF12796">
    <property type="entry name" value="Ank_2"/>
    <property type="match status" value="1"/>
</dbReference>
<keyword evidence="1" id="KW-0040">ANK repeat</keyword>
<reference evidence="2" key="1">
    <citation type="submission" date="2014-02" db="EMBL/GenBank/DDBJ databases">
        <title>Expanding our view of genomic diversity in Candidatus Accumulibacter clades.</title>
        <authorList>
            <person name="Skennerton C.T."/>
            <person name="Barr J.J."/>
            <person name="Slater F.R."/>
            <person name="Bond P.L."/>
            <person name="Tyson G.W."/>
        </authorList>
    </citation>
    <scope>NUCLEOTIDE SEQUENCE [LARGE SCALE GENOMIC DNA]</scope>
</reference>
<feature type="repeat" description="ANK" evidence="1">
    <location>
        <begin position="100"/>
        <end position="132"/>
    </location>
</feature>